<name>A0A8I2YK20_9AGAM</name>
<feature type="chain" id="PRO_5034906151" evidence="1">
    <location>
        <begin position="31"/>
        <end position="147"/>
    </location>
</feature>
<keyword evidence="1" id="KW-0732">Signal</keyword>
<dbReference type="Proteomes" id="UP000683000">
    <property type="component" value="Unassembled WGS sequence"/>
</dbReference>
<sequence length="147" mass="16189">MPTIISVRRKHAEFAMKVCALLLMTAMGRGLPGSLAPLGFPPAPLSKIPCVVMVPSNICIPNHHHALSHNNFSFVFPFERRCGTYYVVTHGLLVDVFSLWINVAPLVSRVKGAAYVMVKSLDEEAKIILDAIEDGVVMYLEVKQDKA</sequence>
<protein>
    <submittedName>
        <fullName evidence="2">Uncharacterized protein</fullName>
    </submittedName>
</protein>
<dbReference type="AlphaFoldDB" id="A0A8I2YK20"/>
<evidence type="ECO:0000313" key="3">
    <source>
        <dbReference type="Proteomes" id="UP000683000"/>
    </source>
</evidence>
<keyword evidence="3" id="KW-1185">Reference proteome</keyword>
<feature type="signal peptide" evidence="1">
    <location>
        <begin position="1"/>
        <end position="30"/>
    </location>
</feature>
<evidence type="ECO:0000313" key="2">
    <source>
        <dbReference type="EMBL" id="KAG6373959.1"/>
    </source>
</evidence>
<accession>A0A8I2YK20</accession>
<dbReference type="EMBL" id="JAGFBS010000020">
    <property type="protein sequence ID" value="KAG6373959.1"/>
    <property type="molecule type" value="Genomic_DNA"/>
</dbReference>
<evidence type="ECO:0000256" key="1">
    <source>
        <dbReference type="SAM" id="SignalP"/>
    </source>
</evidence>
<organism evidence="2 3">
    <name type="scientific">Boletus reticuloceps</name>
    <dbReference type="NCBI Taxonomy" id="495285"/>
    <lineage>
        <taxon>Eukaryota</taxon>
        <taxon>Fungi</taxon>
        <taxon>Dikarya</taxon>
        <taxon>Basidiomycota</taxon>
        <taxon>Agaricomycotina</taxon>
        <taxon>Agaricomycetes</taxon>
        <taxon>Agaricomycetidae</taxon>
        <taxon>Boletales</taxon>
        <taxon>Boletineae</taxon>
        <taxon>Boletaceae</taxon>
        <taxon>Boletoideae</taxon>
        <taxon>Boletus</taxon>
    </lineage>
</organism>
<comment type="caution">
    <text evidence="2">The sequence shown here is derived from an EMBL/GenBank/DDBJ whole genome shotgun (WGS) entry which is preliminary data.</text>
</comment>
<reference evidence="2" key="1">
    <citation type="submission" date="2021-03" db="EMBL/GenBank/DDBJ databases">
        <title>Evolutionary innovations through gain and loss of genes in the ectomycorrhizal Boletales.</title>
        <authorList>
            <person name="Wu G."/>
            <person name="Miyauchi S."/>
            <person name="Morin E."/>
            <person name="Yang Z.-L."/>
            <person name="Xu J."/>
            <person name="Martin F.M."/>
        </authorList>
    </citation>
    <scope>NUCLEOTIDE SEQUENCE</scope>
    <source>
        <strain evidence="2">BR01</strain>
    </source>
</reference>
<gene>
    <name evidence="2" type="ORF">JVT61DRAFT_6124</name>
</gene>
<proteinExistence type="predicted"/>